<dbReference type="Proteomes" id="UP001162029">
    <property type="component" value="Unassembled WGS sequence"/>
</dbReference>
<dbReference type="GO" id="GO:0006405">
    <property type="term" value="P:RNA export from nucleus"/>
    <property type="evidence" value="ECO:0007669"/>
    <property type="project" value="TreeGrafter"/>
</dbReference>
<evidence type="ECO:0000313" key="1">
    <source>
        <dbReference type="EMBL" id="CAI5710673.1"/>
    </source>
</evidence>
<dbReference type="GO" id="GO:0044611">
    <property type="term" value="C:nuclear pore inner ring"/>
    <property type="evidence" value="ECO:0007669"/>
    <property type="project" value="TreeGrafter"/>
</dbReference>
<name>A0AAV0SY58_9STRA</name>
<keyword evidence="2" id="KW-1185">Reference proteome</keyword>
<protein>
    <submittedName>
        <fullName evidence="1">Uncharacterized protein</fullName>
    </submittedName>
</protein>
<dbReference type="InterPro" id="IPR044840">
    <property type="entry name" value="Nup188"/>
</dbReference>
<organism evidence="1 2">
    <name type="scientific">Peronospora destructor</name>
    <dbReference type="NCBI Taxonomy" id="86335"/>
    <lineage>
        <taxon>Eukaryota</taxon>
        <taxon>Sar</taxon>
        <taxon>Stramenopiles</taxon>
        <taxon>Oomycota</taxon>
        <taxon>Peronosporomycetes</taxon>
        <taxon>Peronosporales</taxon>
        <taxon>Peronosporaceae</taxon>
        <taxon>Peronospora</taxon>
    </lineage>
</organism>
<dbReference type="EMBL" id="CANTFM010000077">
    <property type="protein sequence ID" value="CAI5710673.1"/>
    <property type="molecule type" value="Genomic_DNA"/>
</dbReference>
<proteinExistence type="predicted"/>
<dbReference type="PANTHER" id="PTHR31431:SF1">
    <property type="entry name" value="NUCLEOPORIN NUP188"/>
    <property type="match status" value="1"/>
</dbReference>
<evidence type="ECO:0000313" key="2">
    <source>
        <dbReference type="Proteomes" id="UP001162029"/>
    </source>
</evidence>
<comment type="caution">
    <text evidence="1">The sequence shown here is derived from an EMBL/GenBank/DDBJ whole genome shotgun (WGS) entry which is preliminary data.</text>
</comment>
<sequence length="664" mass="74991">MSESPRSILSWLRRCRHDELPVDRVLESIRSIYGVIPLGGCGDGTDGVTPLATAKTSALSLFSGSQNAVFVPKPCTNKDTTKNWTLLLRSVQLPSKSDPQELQKALEMLQDEEKDEKTALLSDVLRQKFFTMRRLYFEVRIELFRVARDAQDFYHQTAQEIIKKLLKEGLQDDLLDEVYGRQFYHSPVINGVGRAEIKALEAWELQFLEEETLLRELLLLTLVTTKEKTTLDCAIKIAKTVQNWEVCVLNEVFTANTMAMPKAQQLTRKLTQIGVLVSSGLLCEELATSSVPGVLLLAWAAVLGRQYRRMTECNRESEEGKELKSMLETTLAAAEQLHSFYYLNALLCSLIFSIDKVDTDQMERKPFLLPMSVQAKTLWALPNEAASAGLCSANTTLSQQLVGSNSVFVYQDVVAEFLNDMLSSLGYMDNIDGVQQLHAMVKFVLPAVSNVRVAKQILGIDMEESNMMDIMASGGTAALRELLTKTRKEKRSLVFFCRPLPPTEYFAEIKDEPDRLQCTRAFAYDDANGRLVVPAGTVGTIVDSSDVVQVKWLLSDSNEGKSTFSLWDLLFLCADRFVTGLQSGSFADLHRTNLDDMHILTSFFEFIVQLGQDRDGEYFAVEEMKRRWGDARLRRWWVAHQLPSPEVYVSQLLRQQIALFLLCF</sequence>
<dbReference type="AlphaFoldDB" id="A0AAV0SY58"/>
<dbReference type="GO" id="GO:0017056">
    <property type="term" value="F:structural constituent of nuclear pore"/>
    <property type="evidence" value="ECO:0007669"/>
    <property type="project" value="InterPro"/>
</dbReference>
<dbReference type="PANTHER" id="PTHR31431">
    <property type="entry name" value="NUCLEOPORIN NUP188 HOMOLOG"/>
    <property type="match status" value="1"/>
</dbReference>
<gene>
    <name evidence="1" type="ORF">PDE001_LOCUS481</name>
</gene>
<dbReference type="GO" id="GO:0006606">
    <property type="term" value="P:protein import into nucleus"/>
    <property type="evidence" value="ECO:0007669"/>
    <property type="project" value="TreeGrafter"/>
</dbReference>
<reference evidence="1" key="1">
    <citation type="submission" date="2022-12" db="EMBL/GenBank/DDBJ databases">
        <authorList>
            <person name="Webb A."/>
        </authorList>
    </citation>
    <scope>NUCLEOTIDE SEQUENCE</scope>
    <source>
        <strain evidence="1">Pd1</strain>
    </source>
</reference>
<accession>A0AAV0SY58</accession>